<dbReference type="InParanoid" id="Q38F13"/>
<dbReference type="EMBL" id="CM000207">
    <property type="protein sequence ID" value="EAN76607.1"/>
    <property type="molecule type" value="Genomic_DNA"/>
</dbReference>
<dbReference type="KEGG" id="tbr:Tb09.160.3940"/>
<dbReference type="PaxDb" id="5691-EAN76607"/>
<dbReference type="AlphaFoldDB" id="Q38F13"/>
<accession>Q38F13</accession>
<dbReference type="GeneID" id="3660405"/>
<proteinExistence type="predicted"/>
<protein>
    <submittedName>
        <fullName evidence="1">Uncharacterized protein</fullName>
    </submittedName>
</protein>
<dbReference type="Proteomes" id="UP000008524">
    <property type="component" value="Chromosome 9"/>
</dbReference>
<organism evidence="1 2">
    <name type="scientific">Trypanosoma brucei brucei (strain 927/4 GUTat10.1)</name>
    <dbReference type="NCBI Taxonomy" id="185431"/>
    <lineage>
        <taxon>Eukaryota</taxon>
        <taxon>Discoba</taxon>
        <taxon>Euglenozoa</taxon>
        <taxon>Kinetoplastea</taxon>
        <taxon>Metakinetoplastina</taxon>
        <taxon>Trypanosomatida</taxon>
        <taxon>Trypanosomatidae</taxon>
        <taxon>Trypanosoma</taxon>
    </lineage>
</organism>
<dbReference type="RefSeq" id="XP_024498446.1">
    <property type="nucleotide sequence ID" value="XM_024642659.1"/>
</dbReference>
<reference evidence="1 2" key="2">
    <citation type="journal article" date="2005" name="Science">
        <title>The genome of the African trypanosome Trypanosoma brucei.</title>
        <authorList>
            <person name="Berriman M."/>
            <person name="Ghedin E."/>
            <person name="Hertz-Fowler C."/>
            <person name="Blandin G."/>
            <person name="Renauld H."/>
            <person name="Bartholomeu D.C."/>
            <person name="Lennard N.J."/>
            <person name="Caler E."/>
            <person name="Hamlin N.E."/>
            <person name="Haas B."/>
            <person name="Bohme U."/>
            <person name="Hannick L."/>
            <person name="Aslett M.A."/>
            <person name="Shallom J."/>
            <person name="Marcello L."/>
            <person name="Hou L."/>
            <person name="Wickstead B."/>
            <person name="Alsmark U.C."/>
            <person name="Arrowsmith C."/>
            <person name="Atkin R.J."/>
            <person name="Barron A.J."/>
            <person name="Bringaud F."/>
            <person name="Brooks K."/>
            <person name="Carrington M."/>
            <person name="Cherevach I."/>
            <person name="Chillingworth T.J."/>
            <person name="Churcher C."/>
            <person name="Clark L.N."/>
            <person name="Corton C.H."/>
            <person name="Cronin A."/>
            <person name="Davies R.M."/>
            <person name="Doggett J."/>
            <person name="Djikeng A."/>
            <person name="Feldblyum T."/>
            <person name="Field M.C."/>
            <person name="Fraser A."/>
            <person name="Goodhead I."/>
            <person name="Hance Z."/>
            <person name="Harper D."/>
            <person name="Harris B.R."/>
            <person name="Hauser H."/>
            <person name="Hostetler J."/>
            <person name="Ivens A."/>
            <person name="Jagels K."/>
            <person name="Johnson D."/>
            <person name="Johnson J."/>
            <person name="Jones K."/>
            <person name="Kerhornou A.X."/>
            <person name="Koo H."/>
            <person name="Larke N."/>
            <person name="Landfear S."/>
            <person name="Larkin C."/>
            <person name="Leech V."/>
            <person name="Line A."/>
            <person name="Lord A."/>
            <person name="Macleod A."/>
            <person name="Mooney P.J."/>
            <person name="Moule S."/>
            <person name="Martin D.M."/>
            <person name="Morgan G.W."/>
            <person name="Mungall K."/>
            <person name="Norbertczak H."/>
            <person name="Ormond D."/>
            <person name="Pai G."/>
            <person name="Peacock C.S."/>
            <person name="Peterson J."/>
            <person name="Quail M.A."/>
            <person name="Rabbinowitsch E."/>
            <person name="Rajandream M.A."/>
            <person name="Reitter C."/>
            <person name="Salzberg S.L."/>
            <person name="Sanders M."/>
            <person name="Schobel S."/>
            <person name="Sharp S."/>
            <person name="Simmonds M."/>
            <person name="Simpson A.J."/>
            <person name="Tallon L."/>
            <person name="Turner C.M."/>
            <person name="Tait A."/>
            <person name="Tivey A.R."/>
            <person name="Van Aken S."/>
            <person name="Walker D."/>
            <person name="Wanless D."/>
            <person name="Wang S."/>
            <person name="White B."/>
            <person name="White O."/>
            <person name="Whitehead S."/>
            <person name="Woodward J."/>
            <person name="Wortman J."/>
            <person name="Adams M.D."/>
            <person name="Embley T.M."/>
            <person name="Gull K."/>
            <person name="Ullu E."/>
            <person name="Barry J.D."/>
            <person name="Fairlamb A.H."/>
            <person name="Opperdoes F."/>
            <person name="Barrell B.G."/>
            <person name="Donelson J.E."/>
            <person name="Hall N."/>
            <person name="Fraser C.M."/>
            <person name="Melville S.E."/>
            <person name="El-Sayed N.M."/>
        </authorList>
    </citation>
    <scope>NUCLEOTIDE SEQUENCE [LARGE SCALE GENOMIC DNA]</scope>
    <source>
        <strain evidence="1 2">927/4 GUTat10.1</strain>
    </source>
</reference>
<reference evidence="1 2" key="1">
    <citation type="journal article" date="2005" name="Science">
        <title>Comparative genomics of trypanosomatid parasitic protozoa.</title>
        <authorList>
            <person name="El-Sayed N.M."/>
            <person name="Myler P.J."/>
            <person name="Blandin G."/>
            <person name="Berriman M."/>
            <person name="Crabtree J."/>
            <person name="Aggarwal G."/>
            <person name="Caler E."/>
            <person name="Renauld H."/>
            <person name="Worthey E.A."/>
            <person name="Hertz-Fowler C."/>
            <person name="Ghedin E."/>
            <person name="Peacock C."/>
            <person name="Bartholomeu D.C."/>
            <person name="Haas B.J."/>
            <person name="Tran A.N."/>
            <person name="Wortman J.R."/>
            <person name="Alsmark U.C."/>
            <person name="Angiuoli S."/>
            <person name="Anupama A."/>
            <person name="Badger J."/>
            <person name="Bringaud F."/>
            <person name="Cadag E."/>
            <person name="Carlton J.M."/>
            <person name="Cerqueira G.C."/>
            <person name="Creasy T."/>
            <person name="Delcher A.L."/>
            <person name="Djikeng A."/>
            <person name="Embley T.M."/>
            <person name="Hauser C."/>
            <person name="Ivens A.C."/>
            <person name="Kummerfeld S.K."/>
            <person name="Pereira-Leal J.B."/>
            <person name="Nilsson D."/>
            <person name="Peterson J."/>
            <person name="Salzberg S.L."/>
            <person name="Shallom J."/>
            <person name="Silva J.C."/>
            <person name="Sundaram J."/>
            <person name="Westenberger S."/>
            <person name="White O."/>
            <person name="Melville S.E."/>
            <person name="Donelson J.E."/>
            <person name="Andersson B."/>
            <person name="Stuart K.D."/>
            <person name="Hall N."/>
        </authorList>
    </citation>
    <scope>NUCLEOTIDE SEQUENCE [LARGE SCALE GENOMIC DNA]</scope>
    <source>
        <strain evidence="1 2">927/4 GUTat10.1</strain>
    </source>
</reference>
<gene>
    <name evidence="1" type="ORF">Tb09.160.3940</name>
</gene>
<sequence length="33" mass="3712">MFHRCIVAVTLFFVCGGGVCLHISPSFIHCIRF</sequence>
<evidence type="ECO:0000313" key="2">
    <source>
        <dbReference type="Proteomes" id="UP000008524"/>
    </source>
</evidence>
<name>Q38F13_TRYB2</name>
<keyword evidence="2" id="KW-1185">Reference proteome</keyword>
<evidence type="ECO:0000313" key="1">
    <source>
        <dbReference type="EMBL" id="EAN76607.1"/>
    </source>
</evidence>